<keyword evidence="1" id="KW-1133">Transmembrane helix</keyword>
<dbReference type="RefSeq" id="WP_020421849.1">
    <property type="nucleotide sequence ID" value="NZ_BAABCM010000004.1"/>
</dbReference>
<proteinExistence type="predicted"/>
<evidence type="ECO:0000313" key="2">
    <source>
        <dbReference type="EMBL" id="GAA3812573.1"/>
    </source>
</evidence>
<sequence length="198" mass="20984">MADSSPVQARPGAPGPELSAVLFHRRPPQPRVVVKADLLPAVSLLSLIGVLGIPLGWLWSLLAPPERVRVFDGGQLIPLQLESWHRFDDLAIYALLGLGLGVVTGAAVWMLRERRGPVVLIAAVLGGLLAAWLGVQMGVAFANSAYAVTTTPAVGDVIERAPRIESLWVLVAQPLGTALAYGLLAGWNGRDDLGRRLG</sequence>
<feature type="transmembrane region" description="Helical" evidence="1">
    <location>
        <begin position="166"/>
        <end position="187"/>
    </location>
</feature>
<keyword evidence="1" id="KW-0812">Transmembrane</keyword>
<feature type="transmembrane region" description="Helical" evidence="1">
    <location>
        <begin position="118"/>
        <end position="146"/>
    </location>
</feature>
<organism evidence="2 3">
    <name type="scientific">Amycolatopsis tucumanensis</name>
    <dbReference type="NCBI Taxonomy" id="401106"/>
    <lineage>
        <taxon>Bacteria</taxon>
        <taxon>Bacillati</taxon>
        <taxon>Actinomycetota</taxon>
        <taxon>Actinomycetes</taxon>
        <taxon>Pseudonocardiales</taxon>
        <taxon>Pseudonocardiaceae</taxon>
        <taxon>Amycolatopsis</taxon>
    </lineage>
</organism>
<dbReference type="Proteomes" id="UP001501624">
    <property type="component" value="Unassembled WGS sequence"/>
</dbReference>
<dbReference type="EMBL" id="BAABCM010000004">
    <property type="protein sequence ID" value="GAA3812573.1"/>
    <property type="molecule type" value="Genomic_DNA"/>
</dbReference>
<reference evidence="3" key="1">
    <citation type="journal article" date="2019" name="Int. J. Syst. Evol. Microbiol.">
        <title>The Global Catalogue of Microorganisms (GCM) 10K type strain sequencing project: providing services to taxonomists for standard genome sequencing and annotation.</title>
        <authorList>
            <consortium name="The Broad Institute Genomics Platform"/>
            <consortium name="The Broad Institute Genome Sequencing Center for Infectious Disease"/>
            <person name="Wu L."/>
            <person name="Ma J."/>
        </authorList>
    </citation>
    <scope>NUCLEOTIDE SEQUENCE [LARGE SCALE GENOMIC DNA]</scope>
    <source>
        <strain evidence="3">JCM 17017</strain>
    </source>
</reference>
<accession>A0ABP7I940</accession>
<name>A0ABP7I940_9PSEU</name>
<protein>
    <submittedName>
        <fullName evidence="2">DUF2567 domain-containing protein</fullName>
    </submittedName>
</protein>
<keyword evidence="3" id="KW-1185">Reference proteome</keyword>
<evidence type="ECO:0000256" key="1">
    <source>
        <dbReference type="SAM" id="Phobius"/>
    </source>
</evidence>
<comment type="caution">
    <text evidence="2">The sequence shown here is derived from an EMBL/GenBank/DDBJ whole genome shotgun (WGS) entry which is preliminary data.</text>
</comment>
<keyword evidence="1" id="KW-0472">Membrane</keyword>
<gene>
    <name evidence="2" type="ORF">GCM10022380_32930</name>
</gene>
<evidence type="ECO:0000313" key="3">
    <source>
        <dbReference type="Proteomes" id="UP001501624"/>
    </source>
</evidence>
<feature type="transmembrane region" description="Helical" evidence="1">
    <location>
        <begin position="90"/>
        <end position="111"/>
    </location>
</feature>
<feature type="transmembrane region" description="Helical" evidence="1">
    <location>
        <begin position="38"/>
        <end position="59"/>
    </location>
</feature>